<feature type="region of interest" description="Disordered" evidence="1">
    <location>
        <begin position="86"/>
        <end position="183"/>
    </location>
</feature>
<accession>A0ABR4MV93</accession>
<feature type="transmembrane region" description="Helical" evidence="2">
    <location>
        <begin position="190"/>
        <end position="214"/>
    </location>
</feature>
<feature type="compositionally biased region" description="Low complexity" evidence="1">
    <location>
        <begin position="147"/>
        <end position="183"/>
    </location>
</feature>
<keyword evidence="4" id="KW-1185">Reference proteome</keyword>
<evidence type="ECO:0000256" key="2">
    <source>
        <dbReference type="SAM" id="Phobius"/>
    </source>
</evidence>
<feature type="compositionally biased region" description="Pro residues" evidence="1">
    <location>
        <begin position="123"/>
        <end position="137"/>
    </location>
</feature>
<keyword evidence="2" id="KW-0472">Membrane</keyword>
<evidence type="ECO:0000313" key="3">
    <source>
        <dbReference type="EMBL" id="KAL2911169.1"/>
    </source>
</evidence>
<feature type="compositionally biased region" description="Low complexity" evidence="1">
    <location>
        <begin position="236"/>
        <end position="246"/>
    </location>
</feature>
<keyword evidence="2" id="KW-1133">Transmembrane helix</keyword>
<feature type="compositionally biased region" description="Pro residues" evidence="1">
    <location>
        <begin position="263"/>
        <end position="282"/>
    </location>
</feature>
<feature type="compositionally biased region" description="Low complexity" evidence="1">
    <location>
        <begin position="8"/>
        <end position="39"/>
    </location>
</feature>
<gene>
    <name evidence="3" type="ORF">HK105_209377</name>
</gene>
<evidence type="ECO:0000256" key="1">
    <source>
        <dbReference type="SAM" id="MobiDB-lite"/>
    </source>
</evidence>
<name>A0ABR4MV93_9FUNG</name>
<dbReference type="Proteomes" id="UP001527925">
    <property type="component" value="Unassembled WGS sequence"/>
</dbReference>
<comment type="caution">
    <text evidence="3">The sequence shown here is derived from an EMBL/GenBank/DDBJ whole genome shotgun (WGS) entry which is preliminary data.</text>
</comment>
<dbReference type="EMBL" id="JADGIZ020000145">
    <property type="protein sequence ID" value="KAL2911169.1"/>
    <property type="molecule type" value="Genomic_DNA"/>
</dbReference>
<reference evidence="3 4" key="1">
    <citation type="submission" date="2023-09" db="EMBL/GenBank/DDBJ databases">
        <title>Pangenome analysis of Batrachochytrium dendrobatidis and related Chytrids.</title>
        <authorList>
            <person name="Yacoub M.N."/>
            <person name="Stajich J.E."/>
            <person name="James T.Y."/>
        </authorList>
    </citation>
    <scope>NUCLEOTIDE SEQUENCE [LARGE SCALE GENOMIC DNA]</scope>
    <source>
        <strain evidence="3 4">JEL0888</strain>
    </source>
</reference>
<sequence length="291" mass="29740">MPDPAPSSDPASPQPSDAGLPATSTSPAPTRPSAPAGSGSLFCVLFPDRCTLSGRGSTRGSSGMLYTIDLPPAVVPALLADLDIPEPSITTNRPKVPNSEPTSASTWPPASVSQAPLSLSSEPPSPSTSPSASPSPQPAANINLPEPSNSGSPLPSPSAPRSTAASKSTTASVAAPTTAPVTVQDGPRNALLIIGLTVGLLLAFVCISVIVVAWRVRKRRLKVLREQRLLVSYEDSFTSSRSGSDSIPSLPSYMLSSSTDPTRPTPSPPKPAASPPKPPHWILPPAEASSS</sequence>
<feature type="compositionally biased region" description="Low complexity" evidence="1">
    <location>
        <begin position="113"/>
        <end position="122"/>
    </location>
</feature>
<feature type="compositionally biased region" description="Polar residues" evidence="1">
    <location>
        <begin position="88"/>
        <end position="112"/>
    </location>
</feature>
<keyword evidence="2" id="KW-0812">Transmembrane</keyword>
<feature type="region of interest" description="Disordered" evidence="1">
    <location>
        <begin position="1"/>
        <end position="39"/>
    </location>
</feature>
<organism evidence="3 4">
    <name type="scientific">Polyrhizophydium stewartii</name>
    <dbReference type="NCBI Taxonomy" id="2732419"/>
    <lineage>
        <taxon>Eukaryota</taxon>
        <taxon>Fungi</taxon>
        <taxon>Fungi incertae sedis</taxon>
        <taxon>Chytridiomycota</taxon>
        <taxon>Chytridiomycota incertae sedis</taxon>
        <taxon>Chytridiomycetes</taxon>
        <taxon>Rhizophydiales</taxon>
        <taxon>Rhizophydiales incertae sedis</taxon>
        <taxon>Polyrhizophydium</taxon>
    </lineage>
</organism>
<proteinExistence type="predicted"/>
<feature type="region of interest" description="Disordered" evidence="1">
    <location>
        <begin position="235"/>
        <end position="291"/>
    </location>
</feature>
<protein>
    <submittedName>
        <fullName evidence="3">Uncharacterized protein</fullName>
    </submittedName>
</protein>
<evidence type="ECO:0000313" key="4">
    <source>
        <dbReference type="Proteomes" id="UP001527925"/>
    </source>
</evidence>